<evidence type="ECO:0000256" key="1">
    <source>
        <dbReference type="ARBA" id="ARBA00022734"/>
    </source>
</evidence>
<dbReference type="CDD" id="cd00070">
    <property type="entry name" value="GLECT"/>
    <property type="match status" value="2"/>
</dbReference>
<dbReference type="GeneTree" id="ENSGT00940000164543"/>
<dbReference type="Gene3D" id="2.60.120.200">
    <property type="match status" value="2"/>
</dbReference>
<sequence>MFRTQRKLNRPAIPLVQLLDFVPRPGMRWIVSGKPKPSSEGFSINFKVGPAEQDDIAFHFNPRFVKRQVARNARTNKAWRSDHEDSTPYFPFEKYKHFQVEITCLADGFEVKVNGESFTKFKHRYDLHRITHLNIDGQVDVDSVEFGYVGNDRMSMFTLPLDRRLTRGSEMIITGRATADKFGFNYHCGPDATYDYAFRFSPEFGAQRVVRNSMVRQKWNPNAEFISSYFPFRQRELFTIRCVCHNDKFSVYVNDVHFCDFTYKVPLYRVSYFEIDGGIDIENVTVQ</sequence>
<evidence type="ECO:0000313" key="5">
    <source>
        <dbReference type="Proteomes" id="UP000008144"/>
    </source>
</evidence>
<evidence type="ECO:0000259" key="3">
    <source>
        <dbReference type="PROSITE" id="PS51304"/>
    </source>
</evidence>
<dbReference type="AlphaFoldDB" id="F6PPC6"/>
<dbReference type="GO" id="GO:0030246">
    <property type="term" value="F:carbohydrate binding"/>
    <property type="evidence" value="ECO:0000318"/>
    <property type="project" value="GO_Central"/>
</dbReference>
<keyword evidence="1 2" id="KW-0430">Lectin</keyword>
<dbReference type="OMA" id="SWEGKYY"/>
<organism evidence="4 5">
    <name type="scientific">Ciona intestinalis</name>
    <name type="common">Transparent sea squirt</name>
    <name type="synonym">Ascidia intestinalis</name>
    <dbReference type="NCBI Taxonomy" id="7719"/>
    <lineage>
        <taxon>Eukaryota</taxon>
        <taxon>Metazoa</taxon>
        <taxon>Chordata</taxon>
        <taxon>Tunicata</taxon>
        <taxon>Ascidiacea</taxon>
        <taxon>Phlebobranchia</taxon>
        <taxon>Cionidae</taxon>
        <taxon>Ciona</taxon>
    </lineage>
</organism>
<dbReference type="InterPro" id="IPR044156">
    <property type="entry name" value="Galectin-like"/>
</dbReference>
<protein>
    <recommendedName>
        <fullName evidence="2">Galectin</fullName>
    </recommendedName>
</protein>
<dbReference type="PANTHER" id="PTHR11346">
    <property type="entry name" value="GALECTIN"/>
    <property type="match status" value="1"/>
</dbReference>
<evidence type="ECO:0000313" key="4">
    <source>
        <dbReference type="Ensembl" id="ENSCINP00000004710.3"/>
    </source>
</evidence>
<dbReference type="InParanoid" id="F6PPC6"/>
<reference evidence="4" key="2">
    <citation type="journal article" date="2008" name="Genome Biol.">
        <title>Improved genome assembly and evidence-based global gene model set for the chordate Ciona intestinalis: new insight into intron and operon populations.</title>
        <authorList>
            <person name="Satou Y."/>
            <person name="Mineta K."/>
            <person name="Ogasawara M."/>
            <person name="Sasakura Y."/>
            <person name="Shoguchi E."/>
            <person name="Ueno K."/>
            <person name="Yamada L."/>
            <person name="Matsumoto J."/>
            <person name="Wasserscheid J."/>
            <person name="Dewar K."/>
            <person name="Wiley G.B."/>
            <person name="Macmil S.L."/>
            <person name="Roe B.A."/>
            <person name="Zeller R.W."/>
            <person name="Hastings K.E."/>
            <person name="Lemaire P."/>
            <person name="Lindquist E."/>
            <person name="Endo T."/>
            <person name="Hotta K."/>
            <person name="Inaba K."/>
        </authorList>
    </citation>
    <scope>NUCLEOTIDE SEQUENCE [LARGE SCALE GENOMIC DNA]</scope>
    <source>
        <strain evidence="4">wild type</strain>
    </source>
</reference>
<dbReference type="STRING" id="7719.ENSCINP00000004710"/>
<dbReference type="Proteomes" id="UP000008144">
    <property type="component" value="Chromosome 6"/>
</dbReference>
<feature type="domain" description="Galectin" evidence="3">
    <location>
        <begin position="15"/>
        <end position="147"/>
    </location>
</feature>
<accession>F6PPC6</accession>
<reference evidence="5" key="1">
    <citation type="journal article" date="2002" name="Science">
        <title>The draft genome of Ciona intestinalis: insights into chordate and vertebrate origins.</title>
        <authorList>
            <person name="Dehal P."/>
            <person name="Satou Y."/>
            <person name="Campbell R.K."/>
            <person name="Chapman J."/>
            <person name="Degnan B."/>
            <person name="De Tomaso A."/>
            <person name="Davidson B."/>
            <person name="Di Gregorio A."/>
            <person name="Gelpke M."/>
            <person name="Goodstein D.M."/>
            <person name="Harafuji N."/>
            <person name="Hastings K.E."/>
            <person name="Ho I."/>
            <person name="Hotta K."/>
            <person name="Huang W."/>
            <person name="Kawashima T."/>
            <person name="Lemaire P."/>
            <person name="Martinez D."/>
            <person name="Meinertzhagen I.A."/>
            <person name="Necula S."/>
            <person name="Nonaka M."/>
            <person name="Putnam N."/>
            <person name="Rash S."/>
            <person name="Saiga H."/>
            <person name="Satake M."/>
            <person name="Terry A."/>
            <person name="Yamada L."/>
            <person name="Wang H.G."/>
            <person name="Awazu S."/>
            <person name="Azumi K."/>
            <person name="Boore J."/>
            <person name="Branno M."/>
            <person name="Chin-Bow S."/>
            <person name="DeSantis R."/>
            <person name="Doyle S."/>
            <person name="Francino P."/>
            <person name="Keys D.N."/>
            <person name="Haga S."/>
            <person name="Hayashi H."/>
            <person name="Hino K."/>
            <person name="Imai K.S."/>
            <person name="Inaba K."/>
            <person name="Kano S."/>
            <person name="Kobayashi K."/>
            <person name="Kobayashi M."/>
            <person name="Lee B.I."/>
            <person name="Makabe K.W."/>
            <person name="Manohar C."/>
            <person name="Matassi G."/>
            <person name="Medina M."/>
            <person name="Mochizuki Y."/>
            <person name="Mount S."/>
            <person name="Morishita T."/>
            <person name="Miura S."/>
            <person name="Nakayama A."/>
            <person name="Nishizaka S."/>
            <person name="Nomoto H."/>
            <person name="Ohta F."/>
            <person name="Oishi K."/>
            <person name="Rigoutsos I."/>
            <person name="Sano M."/>
            <person name="Sasaki A."/>
            <person name="Sasakura Y."/>
            <person name="Shoguchi E."/>
            <person name="Shin-i T."/>
            <person name="Spagnuolo A."/>
            <person name="Stainier D."/>
            <person name="Suzuki M.M."/>
            <person name="Tassy O."/>
            <person name="Takatori N."/>
            <person name="Tokuoka M."/>
            <person name="Yagi K."/>
            <person name="Yoshizaki F."/>
            <person name="Wada S."/>
            <person name="Zhang C."/>
            <person name="Hyatt P.D."/>
            <person name="Larimer F."/>
            <person name="Detter C."/>
            <person name="Doggett N."/>
            <person name="Glavina T."/>
            <person name="Hawkins T."/>
            <person name="Richardson P."/>
            <person name="Lucas S."/>
            <person name="Kohara Y."/>
            <person name="Levine M."/>
            <person name="Satoh N."/>
            <person name="Rokhsar D.S."/>
        </authorList>
    </citation>
    <scope>NUCLEOTIDE SEQUENCE [LARGE SCALE GENOMIC DNA]</scope>
</reference>
<name>F6PPC6_CIOIN</name>
<proteinExistence type="predicted"/>
<dbReference type="PANTHER" id="PTHR11346:SF176">
    <property type="entry name" value="32 KDA BETA-GALACTOSIDE-BINDING LECTIN LEC-3"/>
    <property type="match status" value="1"/>
</dbReference>
<dbReference type="SMART" id="SM00908">
    <property type="entry name" value="Gal-bind_lectin"/>
    <property type="match status" value="2"/>
</dbReference>
<evidence type="ECO:0000256" key="2">
    <source>
        <dbReference type="RuleBase" id="RU102079"/>
    </source>
</evidence>
<reference evidence="4" key="3">
    <citation type="submission" date="2025-08" db="UniProtKB">
        <authorList>
            <consortium name="Ensembl"/>
        </authorList>
    </citation>
    <scope>IDENTIFICATION</scope>
</reference>
<dbReference type="InterPro" id="IPR013320">
    <property type="entry name" value="ConA-like_dom_sf"/>
</dbReference>
<dbReference type="Pfam" id="PF00337">
    <property type="entry name" value="Gal-bind_lectin"/>
    <property type="match status" value="2"/>
</dbReference>
<dbReference type="SMART" id="SM00276">
    <property type="entry name" value="GLECT"/>
    <property type="match status" value="2"/>
</dbReference>
<dbReference type="EMBL" id="EAAA01002252">
    <property type="status" value="NOT_ANNOTATED_CDS"/>
    <property type="molecule type" value="Genomic_DNA"/>
</dbReference>
<keyword evidence="5" id="KW-1185">Reference proteome</keyword>
<dbReference type="PROSITE" id="PS51304">
    <property type="entry name" value="GALECTIN"/>
    <property type="match status" value="2"/>
</dbReference>
<dbReference type="HOGENOM" id="CLU_037794_1_1_1"/>
<feature type="domain" description="Galectin" evidence="3">
    <location>
        <begin position="157"/>
        <end position="287"/>
    </location>
</feature>
<reference evidence="4" key="4">
    <citation type="submission" date="2025-09" db="UniProtKB">
        <authorList>
            <consortium name="Ensembl"/>
        </authorList>
    </citation>
    <scope>IDENTIFICATION</scope>
</reference>
<dbReference type="InterPro" id="IPR001079">
    <property type="entry name" value="Galectin_CRD"/>
</dbReference>
<dbReference type="Ensembl" id="ENSCINT00000004710.3">
    <property type="protein sequence ID" value="ENSCINP00000004710.3"/>
    <property type="gene ID" value="ENSCING00000015311.2"/>
</dbReference>
<dbReference type="SUPFAM" id="SSF49899">
    <property type="entry name" value="Concanavalin A-like lectins/glucanases"/>
    <property type="match status" value="2"/>
</dbReference>